<evidence type="ECO:0000313" key="1">
    <source>
        <dbReference type="EMBL" id="KEO84027.1"/>
    </source>
</evidence>
<gene>
    <name evidence="1" type="ORF">EL26_06055</name>
</gene>
<evidence type="ECO:0008006" key="3">
    <source>
        <dbReference type="Google" id="ProtNLM"/>
    </source>
</evidence>
<accession>A0A074MDW7</accession>
<dbReference type="OrthoDB" id="1907642at2"/>
<organism evidence="1 2">
    <name type="scientific">Tumebacillus flagellatus</name>
    <dbReference type="NCBI Taxonomy" id="1157490"/>
    <lineage>
        <taxon>Bacteria</taxon>
        <taxon>Bacillati</taxon>
        <taxon>Bacillota</taxon>
        <taxon>Bacilli</taxon>
        <taxon>Bacillales</taxon>
        <taxon>Alicyclobacillaceae</taxon>
        <taxon>Tumebacillus</taxon>
    </lineage>
</organism>
<dbReference type="EMBL" id="JMIR01000006">
    <property type="protein sequence ID" value="KEO84027.1"/>
    <property type="molecule type" value="Genomic_DNA"/>
</dbReference>
<sequence length="170" mass="19584">MENKRNSFMERLLAKRKEAEQLETEQPVDESSIPTTATLIKGMHLAFTEGQEEQMNAIEKDRYREILTQMPPLLIGEVNIVPFEAGELNGGYFVRVFIRNGRELGEEISLEELRMYLLDKNGERVASGIFQLEDFGFLKFGEARLWTFAWHASQVLKPNADLSQFNIEIV</sequence>
<reference evidence="1 2" key="1">
    <citation type="journal article" date="2013" name="Int. J. Syst. Evol. Microbiol.">
        <title>Tumebacillus flagellatus sp. nov., an alpha-amylase/pullulanase-producing bacterium isolated from cassava wastewater.</title>
        <authorList>
            <person name="Wang Q."/>
            <person name="Xie N."/>
            <person name="Qin Y."/>
            <person name="Shen N."/>
            <person name="Zhu J."/>
            <person name="Mi H."/>
            <person name="Huang R."/>
        </authorList>
    </citation>
    <scope>NUCLEOTIDE SEQUENCE [LARGE SCALE GENOMIC DNA]</scope>
    <source>
        <strain evidence="1 2">GST4</strain>
    </source>
</reference>
<dbReference type="RefSeq" id="WP_038085569.1">
    <property type="nucleotide sequence ID" value="NZ_JMIR01000006.1"/>
</dbReference>
<dbReference type="Proteomes" id="UP000027931">
    <property type="component" value="Unassembled WGS sequence"/>
</dbReference>
<dbReference type="NCBIfam" id="TIGR04398">
    <property type="entry name" value="SLAP_DUP"/>
    <property type="match status" value="1"/>
</dbReference>
<keyword evidence="2" id="KW-1185">Reference proteome</keyword>
<dbReference type="AlphaFoldDB" id="A0A074MDW7"/>
<comment type="caution">
    <text evidence="1">The sequence shown here is derived from an EMBL/GenBank/DDBJ whole genome shotgun (WGS) entry which is preliminary data.</text>
</comment>
<name>A0A074MDW7_9BACL</name>
<protein>
    <recommendedName>
        <fullName evidence="3">SLAP domain-containing protein</fullName>
    </recommendedName>
</protein>
<dbReference type="InterPro" id="IPR030910">
    <property type="entry name" value="SLAP_dom"/>
</dbReference>
<evidence type="ECO:0000313" key="2">
    <source>
        <dbReference type="Proteomes" id="UP000027931"/>
    </source>
</evidence>
<dbReference type="STRING" id="1157490.EL26_06055"/>
<proteinExistence type="predicted"/>